<feature type="binding site" evidence="3">
    <location>
        <position position="289"/>
    </location>
    <ligand>
        <name>CTP</name>
        <dbReference type="ChEBI" id="CHEBI:37563"/>
    </ligand>
</feature>
<evidence type="ECO:0000256" key="1">
    <source>
        <dbReference type="ARBA" id="ARBA00022793"/>
    </source>
</evidence>
<comment type="cofactor">
    <cofactor evidence="3">
        <name>Mg(2+)</name>
        <dbReference type="ChEBI" id="CHEBI:18420"/>
    </cofactor>
</comment>
<organism evidence="7 8">
    <name type="scientific">Thioploca ingrica</name>
    <dbReference type="NCBI Taxonomy" id="40754"/>
    <lineage>
        <taxon>Bacteria</taxon>
        <taxon>Pseudomonadati</taxon>
        <taxon>Pseudomonadota</taxon>
        <taxon>Gammaproteobacteria</taxon>
        <taxon>Thiotrichales</taxon>
        <taxon>Thiotrichaceae</taxon>
        <taxon>Thioploca</taxon>
    </lineage>
</organism>
<keyword evidence="8" id="KW-1185">Reference proteome</keyword>
<comment type="function">
    <text evidence="3">Catalyzes two sequential steps in the biosynthesis of coenzyme A. In the first step cysteine is conjugated to 4'-phosphopantothenate to form 4-phosphopantothenoylcysteine. In the second step the latter compound is decarboxylated to form 4'-phosphopantotheine.</text>
</comment>
<dbReference type="HAMAP" id="MF_02225">
    <property type="entry name" value="CoaBC"/>
    <property type="match status" value="1"/>
</dbReference>
<keyword evidence="3" id="KW-0460">Magnesium</keyword>
<comment type="caution">
    <text evidence="3">Lacks conserved residue(s) required for the propagation of feature annotation.</text>
</comment>
<keyword evidence="3 4" id="KW-0436">Ligase</keyword>
<evidence type="ECO:0000256" key="4">
    <source>
        <dbReference type="RuleBase" id="RU364078"/>
    </source>
</evidence>
<dbReference type="EMBL" id="AP014633">
    <property type="protein sequence ID" value="BAP55226.1"/>
    <property type="molecule type" value="Genomic_DNA"/>
</dbReference>
<accession>A0A090BUJ7</accession>
<dbReference type="GO" id="GO:0015941">
    <property type="term" value="P:pantothenate catabolic process"/>
    <property type="evidence" value="ECO:0007669"/>
    <property type="project" value="InterPro"/>
</dbReference>
<comment type="similarity">
    <text evidence="3 4">In the N-terminal section; belongs to the HFCD (homo-oligomeric flavin containing Cys decarboxylase) superfamily.</text>
</comment>
<dbReference type="KEGG" id="tig:THII_0929"/>
<evidence type="ECO:0000256" key="3">
    <source>
        <dbReference type="HAMAP-Rule" id="MF_02225"/>
    </source>
</evidence>
<evidence type="ECO:0000313" key="8">
    <source>
        <dbReference type="Proteomes" id="UP000031623"/>
    </source>
</evidence>
<feature type="active site" description="Proton donor" evidence="3">
    <location>
        <position position="159"/>
    </location>
</feature>
<dbReference type="InterPro" id="IPR035929">
    <property type="entry name" value="CoaB-like_sf"/>
</dbReference>
<evidence type="ECO:0000259" key="6">
    <source>
        <dbReference type="Pfam" id="PF04127"/>
    </source>
</evidence>
<keyword evidence="2 3" id="KW-0456">Lyase</keyword>
<keyword evidence="3 4" id="KW-0288">FMN</keyword>
<dbReference type="STRING" id="40754.THII_0929"/>
<dbReference type="GO" id="GO:0071513">
    <property type="term" value="C:phosphopantothenoylcysteine decarboxylase complex"/>
    <property type="evidence" value="ECO:0007669"/>
    <property type="project" value="TreeGrafter"/>
</dbReference>
<dbReference type="InterPro" id="IPR007085">
    <property type="entry name" value="DNA/pantothenate-metab_flavo_C"/>
</dbReference>
<dbReference type="Pfam" id="PF04127">
    <property type="entry name" value="DFP"/>
    <property type="match status" value="1"/>
</dbReference>
<evidence type="ECO:0000313" key="7">
    <source>
        <dbReference type="EMBL" id="BAP55226.1"/>
    </source>
</evidence>
<dbReference type="GO" id="GO:0004632">
    <property type="term" value="F:phosphopantothenate--cysteine ligase activity"/>
    <property type="evidence" value="ECO:0007669"/>
    <property type="project" value="UniProtKB-UniRule"/>
</dbReference>
<comment type="cofactor">
    <cofactor evidence="3">
        <name>FMN</name>
        <dbReference type="ChEBI" id="CHEBI:58210"/>
    </cofactor>
    <text evidence="3">Binds 1 FMN per subunit.</text>
</comment>
<dbReference type="EC" id="4.1.1.36" evidence="3"/>
<dbReference type="SUPFAM" id="SSF102645">
    <property type="entry name" value="CoaB-like"/>
    <property type="match status" value="1"/>
</dbReference>
<dbReference type="OrthoDB" id="9802554at2"/>
<dbReference type="Gene3D" id="3.40.50.10300">
    <property type="entry name" value="CoaB-like"/>
    <property type="match status" value="1"/>
</dbReference>
<comment type="function">
    <text evidence="4">Catalyzes two steps in the biosynthesis of coenzyme A. In the first step cysteine is conjugated to 4'-phosphopantothenate to form 4-phosphopantothenoylcysteine, in the latter compound is decarboxylated to form 4'-phosphopantotheine.</text>
</comment>
<sequence>MNTLTDKHILLGITGSIAAYKSADLVRRLREQGALVRVIMTAAATEFITPLTLQAVSGQPVHTQLLDAATESAMGHIELARWAEVVLIAPASADFLAKLAGGHADDLLSTVCLATSAPIVVAPAMNLLMWQAPVTQENCQRLQRYGVKFFGPATGSQACGEIGKGRMLEPIEVVYHVQDLFRAKFLSGYQVLVTAGPTREEIDPVRFISNRSSGRMGYAIAQAAQAAGAQVTLISGPVALSPLTGVQLVSVYSAQEMLAAVMTQVATVDIFIATAAVADYRPSQPLGHKFKKHEAHWQITLERTPDILATVASLPHPPFTVGFAAETDNLIEYARAKLQLKKLDMIVANPVGIAGIGFDSEENELSILWAEDSIELPRAAKTELAKQLLEVIIQRYQKSGRLTP</sequence>
<dbReference type="SUPFAM" id="SSF52507">
    <property type="entry name" value="Homo-oligomeric flavin-containing Cys decarboxylases, HFCD"/>
    <property type="match status" value="1"/>
</dbReference>
<dbReference type="GO" id="GO:0010181">
    <property type="term" value="F:FMN binding"/>
    <property type="evidence" value="ECO:0007669"/>
    <property type="project" value="UniProtKB-UniRule"/>
</dbReference>
<dbReference type="GO" id="GO:0046872">
    <property type="term" value="F:metal ion binding"/>
    <property type="evidence" value="ECO:0007669"/>
    <property type="project" value="UniProtKB-KW"/>
</dbReference>
<feature type="binding site" evidence="3">
    <location>
        <position position="337"/>
    </location>
    <ligand>
        <name>CTP</name>
        <dbReference type="ChEBI" id="CHEBI:37563"/>
    </ligand>
</feature>
<dbReference type="AlphaFoldDB" id="A0A090BUJ7"/>
<keyword evidence="1 3" id="KW-0210">Decarboxylase</keyword>
<evidence type="ECO:0000256" key="2">
    <source>
        <dbReference type="ARBA" id="ARBA00023239"/>
    </source>
</evidence>
<comment type="pathway">
    <text evidence="3 4">Cofactor biosynthesis; coenzyme A biosynthesis; CoA from (R)-pantothenate: step 3/5.</text>
</comment>
<feature type="domain" description="Flavoprotein" evidence="5">
    <location>
        <begin position="7"/>
        <end position="179"/>
    </location>
</feature>
<proteinExistence type="inferred from homology"/>
<keyword evidence="3 4" id="KW-0285">Flavoprotein</keyword>
<dbReference type="NCBIfam" id="TIGR00521">
    <property type="entry name" value="coaBC_dfp"/>
    <property type="match status" value="1"/>
</dbReference>
<feature type="binding site" evidence="3">
    <location>
        <begin position="305"/>
        <end position="308"/>
    </location>
    <ligand>
        <name>CTP</name>
        <dbReference type="ChEBI" id="CHEBI:37563"/>
    </ligand>
</feature>
<feature type="region of interest" description="Phosphopantothenoylcysteine decarboxylase" evidence="3">
    <location>
        <begin position="1"/>
        <end position="190"/>
    </location>
</feature>
<dbReference type="HOGENOM" id="CLU_033319_0_1_6"/>
<name>A0A090BUJ7_9GAMM</name>
<evidence type="ECO:0000259" key="5">
    <source>
        <dbReference type="Pfam" id="PF02441"/>
    </source>
</evidence>
<dbReference type="GO" id="GO:0015937">
    <property type="term" value="P:coenzyme A biosynthetic process"/>
    <property type="evidence" value="ECO:0007669"/>
    <property type="project" value="UniProtKB-UniRule"/>
</dbReference>
<dbReference type="GO" id="GO:0004633">
    <property type="term" value="F:phosphopantothenoylcysteine decarboxylase activity"/>
    <property type="evidence" value="ECO:0007669"/>
    <property type="project" value="UniProtKB-UniRule"/>
</dbReference>
<dbReference type="InterPro" id="IPR036551">
    <property type="entry name" value="Flavin_trans-like"/>
</dbReference>
<dbReference type="UniPathway" id="UPA00241">
    <property type="reaction ID" value="UER00353"/>
</dbReference>
<keyword evidence="3" id="KW-0479">Metal-binding</keyword>
<dbReference type="Proteomes" id="UP000031623">
    <property type="component" value="Chromosome"/>
</dbReference>
<comment type="catalytic activity">
    <reaction evidence="3 4">
        <text>(R)-4'-phosphopantothenate + L-cysteine + CTP = N-[(R)-4-phosphopantothenoyl]-L-cysteine + CMP + diphosphate + H(+)</text>
        <dbReference type="Rhea" id="RHEA:19397"/>
        <dbReference type="ChEBI" id="CHEBI:10986"/>
        <dbReference type="ChEBI" id="CHEBI:15378"/>
        <dbReference type="ChEBI" id="CHEBI:33019"/>
        <dbReference type="ChEBI" id="CHEBI:35235"/>
        <dbReference type="ChEBI" id="CHEBI:37563"/>
        <dbReference type="ChEBI" id="CHEBI:59458"/>
        <dbReference type="ChEBI" id="CHEBI:60377"/>
        <dbReference type="EC" id="6.3.2.5"/>
    </reaction>
</comment>
<dbReference type="InterPro" id="IPR005252">
    <property type="entry name" value="CoaBC"/>
</dbReference>
<feature type="domain" description="DNA/pantothenate metabolism flavoprotein C-terminal" evidence="6">
    <location>
        <begin position="186"/>
        <end position="394"/>
    </location>
</feature>
<comment type="catalytic activity">
    <reaction evidence="3 4">
        <text>N-[(R)-4-phosphopantothenoyl]-L-cysteine + H(+) = (R)-4'-phosphopantetheine + CO2</text>
        <dbReference type="Rhea" id="RHEA:16793"/>
        <dbReference type="ChEBI" id="CHEBI:15378"/>
        <dbReference type="ChEBI" id="CHEBI:16526"/>
        <dbReference type="ChEBI" id="CHEBI:59458"/>
        <dbReference type="ChEBI" id="CHEBI:61723"/>
        <dbReference type="EC" id="4.1.1.36"/>
    </reaction>
</comment>
<reference evidence="7 8" key="1">
    <citation type="journal article" date="2014" name="ISME J.">
        <title>Ecophysiology of Thioploca ingrica as revealed by the complete genome sequence supplemented with proteomic evidence.</title>
        <authorList>
            <person name="Kojima H."/>
            <person name="Ogura Y."/>
            <person name="Yamamoto N."/>
            <person name="Togashi T."/>
            <person name="Mori H."/>
            <person name="Watanabe T."/>
            <person name="Nemoto F."/>
            <person name="Kurokawa K."/>
            <person name="Hayashi T."/>
            <person name="Fukui M."/>
        </authorList>
    </citation>
    <scope>NUCLEOTIDE SEQUENCE [LARGE SCALE GENOMIC DNA]</scope>
</reference>
<dbReference type="InterPro" id="IPR003382">
    <property type="entry name" value="Flavoprotein"/>
</dbReference>
<protein>
    <recommendedName>
        <fullName evidence="3">Coenzyme A biosynthesis bifunctional protein CoaBC</fullName>
    </recommendedName>
    <alternativeName>
        <fullName evidence="3">DNA/pantothenate metabolism flavoprotein</fullName>
    </alternativeName>
    <alternativeName>
        <fullName evidence="3">Phosphopantothenoylcysteine synthetase/decarboxylase</fullName>
        <shortName evidence="3">PPCS-PPCDC</shortName>
    </alternativeName>
    <domain>
        <recommendedName>
            <fullName evidence="3">Phosphopantothenoylcysteine decarboxylase</fullName>
            <shortName evidence="3">PPC decarboxylase</shortName>
            <shortName evidence="3">PPC-DC</shortName>
            <ecNumber evidence="3">4.1.1.36</ecNumber>
        </recommendedName>
        <alternativeName>
            <fullName evidence="3">CoaC</fullName>
        </alternativeName>
    </domain>
    <domain>
        <recommendedName>
            <fullName evidence="3">Phosphopantothenate--cysteine ligase</fullName>
            <ecNumber evidence="3">6.3.2.5</ecNumber>
        </recommendedName>
        <alternativeName>
            <fullName evidence="3">CoaB</fullName>
        </alternativeName>
        <alternativeName>
            <fullName evidence="3">Phosphopantothenoylcysteine synthetase</fullName>
            <shortName evidence="3">PPC synthetase</shortName>
            <shortName evidence="3">PPC-S</shortName>
        </alternativeName>
    </domain>
</protein>
<feature type="binding site" evidence="3">
    <location>
        <position position="323"/>
    </location>
    <ligand>
        <name>CTP</name>
        <dbReference type="ChEBI" id="CHEBI:37563"/>
    </ligand>
</feature>
<feature type="binding site" evidence="3">
    <location>
        <position position="279"/>
    </location>
    <ligand>
        <name>CTP</name>
        <dbReference type="ChEBI" id="CHEBI:37563"/>
    </ligand>
</feature>
<feature type="region of interest" description="Phosphopantothenate--cysteine ligase" evidence="3">
    <location>
        <begin position="191"/>
        <end position="404"/>
    </location>
</feature>
<comment type="similarity">
    <text evidence="3 4">In the C-terminal section; belongs to the PPC synthetase family.</text>
</comment>
<dbReference type="EC" id="6.3.2.5" evidence="3"/>
<dbReference type="PANTHER" id="PTHR14359">
    <property type="entry name" value="HOMO-OLIGOMERIC FLAVIN CONTAINING CYS DECARBOXYLASE FAMILY"/>
    <property type="match status" value="1"/>
</dbReference>
<feature type="binding site" evidence="3">
    <location>
        <position position="341"/>
    </location>
    <ligand>
        <name>CTP</name>
        <dbReference type="ChEBI" id="CHEBI:37563"/>
    </ligand>
</feature>
<dbReference type="PANTHER" id="PTHR14359:SF6">
    <property type="entry name" value="PHOSPHOPANTOTHENOYLCYSTEINE DECARBOXYLASE"/>
    <property type="match status" value="1"/>
</dbReference>
<dbReference type="Gene3D" id="3.40.50.1950">
    <property type="entry name" value="Flavin prenyltransferase-like"/>
    <property type="match status" value="1"/>
</dbReference>
<dbReference type="Pfam" id="PF02441">
    <property type="entry name" value="Flavoprotein"/>
    <property type="match status" value="1"/>
</dbReference>
<keyword evidence="3" id="KW-0511">Multifunctional enzyme</keyword>
<comment type="pathway">
    <text evidence="3 4">Cofactor biosynthesis; coenzyme A biosynthesis; CoA from (R)-pantothenate: step 2/5.</text>
</comment>
<gene>
    <name evidence="3" type="primary">coaBC</name>
    <name evidence="7" type="ORF">THII_0929</name>
</gene>